<keyword evidence="3 6" id="KW-0547">Nucleotide-binding</keyword>
<feature type="domain" description="Hflx-type G" evidence="10">
    <location>
        <begin position="186"/>
        <end position="353"/>
    </location>
</feature>
<dbReference type="Gene3D" id="3.40.50.11060">
    <property type="entry name" value="GTPase HflX, N-terminal domain"/>
    <property type="match status" value="1"/>
</dbReference>
<feature type="binding site" evidence="7">
    <location>
        <begin position="305"/>
        <end position="308"/>
    </location>
    <ligand>
        <name>GTP</name>
        <dbReference type="ChEBI" id="CHEBI:37565"/>
    </ligand>
</feature>
<feature type="binding site" evidence="7">
    <location>
        <begin position="331"/>
        <end position="333"/>
    </location>
    <ligand>
        <name>GTP</name>
        <dbReference type="ChEBI" id="CHEBI:37565"/>
    </ligand>
</feature>
<dbReference type="GO" id="GO:0043022">
    <property type="term" value="F:ribosome binding"/>
    <property type="evidence" value="ECO:0007669"/>
    <property type="project" value="TreeGrafter"/>
</dbReference>
<dbReference type="AlphaFoldDB" id="A0A7C3MMZ4"/>
<dbReference type="InterPro" id="IPR042108">
    <property type="entry name" value="GTPase_HflX_N_sf"/>
</dbReference>
<dbReference type="PROSITE" id="PS51705">
    <property type="entry name" value="G_HFLX"/>
    <property type="match status" value="1"/>
</dbReference>
<evidence type="ECO:0000256" key="3">
    <source>
        <dbReference type="ARBA" id="ARBA00022741"/>
    </source>
</evidence>
<dbReference type="NCBIfam" id="TIGR03156">
    <property type="entry name" value="GTP_HflX"/>
    <property type="match status" value="1"/>
</dbReference>
<organism evidence="11">
    <name type="scientific">Dictyoglomus thermophilum</name>
    <dbReference type="NCBI Taxonomy" id="14"/>
    <lineage>
        <taxon>Bacteria</taxon>
        <taxon>Pseudomonadati</taxon>
        <taxon>Dictyoglomota</taxon>
        <taxon>Dictyoglomia</taxon>
        <taxon>Dictyoglomales</taxon>
        <taxon>Dictyoglomaceae</taxon>
        <taxon>Dictyoglomus</taxon>
    </lineage>
</organism>
<dbReference type="InterPro" id="IPR030394">
    <property type="entry name" value="G_HFLX_dom"/>
</dbReference>
<accession>A0A7C3MMZ4</accession>
<dbReference type="Gene3D" id="3.40.50.300">
    <property type="entry name" value="P-loop containing nucleotide triphosphate hydrolases"/>
    <property type="match status" value="1"/>
</dbReference>
<dbReference type="Gene3D" id="6.10.250.2860">
    <property type="match status" value="1"/>
</dbReference>
<dbReference type="PANTHER" id="PTHR10229:SF0">
    <property type="entry name" value="GTP-BINDING PROTEIN 6-RELATED"/>
    <property type="match status" value="1"/>
</dbReference>
<dbReference type="FunFam" id="3.40.50.11060:FF:000001">
    <property type="entry name" value="GTPase HflX"/>
    <property type="match status" value="1"/>
</dbReference>
<reference evidence="11" key="1">
    <citation type="journal article" date="2020" name="mSystems">
        <title>Genome- and Community-Level Interaction Insights into Carbon Utilization and Element Cycling Functions of Hydrothermarchaeota in Hydrothermal Sediment.</title>
        <authorList>
            <person name="Zhou Z."/>
            <person name="Liu Y."/>
            <person name="Xu W."/>
            <person name="Pan J."/>
            <person name="Luo Z.H."/>
            <person name="Li M."/>
        </authorList>
    </citation>
    <scope>NUCLEOTIDE SEQUENCE [LARGE SCALE GENOMIC DNA]</scope>
    <source>
        <strain evidence="11">SpSt-81</strain>
    </source>
</reference>
<protein>
    <recommendedName>
        <fullName evidence="6">GTPase HflX</fullName>
    </recommendedName>
    <alternativeName>
        <fullName evidence="6">GTP-binding protein HflX</fullName>
    </alternativeName>
</protein>
<dbReference type="InterPro" id="IPR027417">
    <property type="entry name" value="P-loop_NTPase"/>
</dbReference>
<evidence type="ECO:0000256" key="7">
    <source>
        <dbReference type="PIRSR" id="PIRSR006809-1"/>
    </source>
</evidence>
<name>A0A7C3MMZ4_DICTH</name>
<dbReference type="PRINTS" id="PR00326">
    <property type="entry name" value="GTP1OBG"/>
</dbReference>
<evidence type="ECO:0000256" key="4">
    <source>
        <dbReference type="ARBA" id="ARBA00022842"/>
    </source>
</evidence>
<evidence type="ECO:0000256" key="6">
    <source>
        <dbReference type="HAMAP-Rule" id="MF_00900"/>
    </source>
</evidence>
<dbReference type="InterPro" id="IPR006073">
    <property type="entry name" value="GTP-bd"/>
</dbReference>
<evidence type="ECO:0000256" key="8">
    <source>
        <dbReference type="PIRSR" id="PIRSR006809-2"/>
    </source>
</evidence>
<evidence type="ECO:0000313" key="11">
    <source>
        <dbReference type="EMBL" id="HFX12832.1"/>
    </source>
</evidence>
<proteinExistence type="inferred from homology"/>
<dbReference type="HAMAP" id="MF_00900">
    <property type="entry name" value="GTPase_HflX"/>
    <property type="match status" value="1"/>
</dbReference>
<comment type="cofactor">
    <cofactor evidence="8">
        <name>Mg(2+)</name>
        <dbReference type="ChEBI" id="CHEBI:18420"/>
    </cofactor>
</comment>
<dbReference type="GO" id="GO:0005737">
    <property type="term" value="C:cytoplasm"/>
    <property type="evidence" value="ECO:0007669"/>
    <property type="project" value="UniProtKB-SubCell"/>
</dbReference>
<dbReference type="PIRSF" id="PIRSF006809">
    <property type="entry name" value="GTP-binding_hflX_prd"/>
    <property type="match status" value="1"/>
</dbReference>
<evidence type="ECO:0000256" key="5">
    <source>
        <dbReference type="ARBA" id="ARBA00023134"/>
    </source>
</evidence>
<dbReference type="Pfam" id="PF16360">
    <property type="entry name" value="GTP-bdg_M"/>
    <property type="match status" value="1"/>
</dbReference>
<dbReference type="InterPro" id="IPR032305">
    <property type="entry name" value="GTP-bd_M"/>
</dbReference>
<evidence type="ECO:0000256" key="1">
    <source>
        <dbReference type="ARBA" id="ARBA00022490"/>
    </source>
</evidence>
<sequence>MEIEKAILVAKIENLDDLEELKLLAKTAGVLVKDVLVFGGEPDPSSFLRIGKLNELKDLVLRNQIDVVIFNNELTPVQLRNIEREIPVKIVDRTMLILDIFAQHAMTKEGKIQVELAQLQYLLPRLVGRGEALSRLGGGIGTRGPGETKLEIDRRKIRRRVHTLKNELEELRKEREVQRKKRLDIPQIALVGYTNAGKSTLFNVLTGENAKAEDLLFATLDPMVRRVKFENGWEFLISDTVGFIRNLPEELLTAFRATLEEIYYVDVILHVIDVSNKNFEMHIETVESLLEEMGIEDKPIIRVYNKIDLLTKAELAYLRKELFYRPSVFISAYHKIGIKKLKGAIVKELLKGVRTYKFKIPYERWGTFQKIKSRIYIEEEKYQDNFVEIKAKVPKEYKKVLDSLRL</sequence>
<keyword evidence="2 8" id="KW-0479">Metal-binding</keyword>
<comment type="subunit">
    <text evidence="6">Monomer. Associates with the 50S ribosomal subunit.</text>
</comment>
<keyword evidence="5 6" id="KW-0342">GTP-binding</keyword>
<comment type="subcellular location">
    <subcellularLocation>
        <location evidence="6">Cytoplasm</location>
    </subcellularLocation>
    <text evidence="6">May associate with membranes.</text>
</comment>
<dbReference type="GO" id="GO:0046872">
    <property type="term" value="F:metal ion binding"/>
    <property type="evidence" value="ECO:0007669"/>
    <property type="project" value="UniProtKB-KW"/>
</dbReference>
<feature type="binding site" evidence="7">
    <location>
        <begin position="192"/>
        <end position="199"/>
    </location>
    <ligand>
        <name>GTP</name>
        <dbReference type="ChEBI" id="CHEBI:37565"/>
    </ligand>
</feature>
<dbReference type="InterPro" id="IPR005225">
    <property type="entry name" value="Small_GTP-bd"/>
</dbReference>
<feature type="coiled-coil region" evidence="9">
    <location>
        <begin position="154"/>
        <end position="181"/>
    </location>
</feature>
<dbReference type="CDD" id="cd01878">
    <property type="entry name" value="HflX"/>
    <property type="match status" value="1"/>
</dbReference>
<evidence type="ECO:0000256" key="9">
    <source>
        <dbReference type="SAM" id="Coils"/>
    </source>
</evidence>
<feature type="binding site" evidence="7">
    <location>
        <begin position="217"/>
        <end position="221"/>
    </location>
    <ligand>
        <name>GTP</name>
        <dbReference type="ChEBI" id="CHEBI:37565"/>
    </ligand>
</feature>
<feature type="binding site" evidence="8">
    <location>
        <position position="199"/>
    </location>
    <ligand>
        <name>Mg(2+)</name>
        <dbReference type="ChEBI" id="CHEBI:18420"/>
    </ligand>
</feature>
<gene>
    <name evidence="6 11" type="primary">hflX</name>
    <name evidence="11" type="ORF">ENW00_01535</name>
</gene>
<feature type="binding site" evidence="7">
    <location>
        <begin position="239"/>
        <end position="242"/>
    </location>
    <ligand>
        <name>GTP</name>
        <dbReference type="ChEBI" id="CHEBI:37565"/>
    </ligand>
</feature>
<dbReference type="NCBIfam" id="TIGR00231">
    <property type="entry name" value="small_GTP"/>
    <property type="match status" value="1"/>
</dbReference>
<keyword evidence="1 6" id="KW-0963">Cytoplasm</keyword>
<dbReference type="EMBL" id="DTIN01000009">
    <property type="protein sequence ID" value="HFX12832.1"/>
    <property type="molecule type" value="Genomic_DNA"/>
</dbReference>
<dbReference type="GO" id="GO:0005525">
    <property type="term" value="F:GTP binding"/>
    <property type="evidence" value="ECO:0007669"/>
    <property type="project" value="UniProtKB-UniRule"/>
</dbReference>
<dbReference type="InterPro" id="IPR016496">
    <property type="entry name" value="GTPase_HflX"/>
</dbReference>
<comment type="similarity">
    <text evidence="6">Belongs to the TRAFAC class OBG-HflX-like GTPase superfamily. HflX GTPase family.</text>
</comment>
<keyword evidence="4 8" id="KW-0460">Magnesium</keyword>
<feature type="binding site" evidence="8">
    <location>
        <position position="219"/>
    </location>
    <ligand>
        <name>Mg(2+)</name>
        <dbReference type="ChEBI" id="CHEBI:18420"/>
    </ligand>
</feature>
<evidence type="ECO:0000259" key="10">
    <source>
        <dbReference type="PROSITE" id="PS51705"/>
    </source>
</evidence>
<dbReference type="Pfam" id="PF13167">
    <property type="entry name" value="GTP-bdg_N"/>
    <property type="match status" value="1"/>
</dbReference>
<dbReference type="PANTHER" id="PTHR10229">
    <property type="entry name" value="GTP-BINDING PROTEIN HFLX"/>
    <property type="match status" value="1"/>
</dbReference>
<comment type="function">
    <text evidence="6">GTPase that associates with the 50S ribosomal subunit and may have a role during protein synthesis or ribosome biogenesis.</text>
</comment>
<dbReference type="InterPro" id="IPR025121">
    <property type="entry name" value="GTPase_HflX_N"/>
</dbReference>
<dbReference type="SUPFAM" id="SSF52540">
    <property type="entry name" value="P-loop containing nucleoside triphosphate hydrolases"/>
    <property type="match status" value="1"/>
</dbReference>
<dbReference type="GO" id="GO:0003924">
    <property type="term" value="F:GTPase activity"/>
    <property type="evidence" value="ECO:0007669"/>
    <property type="project" value="UniProtKB-UniRule"/>
</dbReference>
<keyword evidence="9" id="KW-0175">Coiled coil</keyword>
<dbReference type="Pfam" id="PF01926">
    <property type="entry name" value="MMR_HSR1"/>
    <property type="match status" value="1"/>
</dbReference>
<evidence type="ECO:0000256" key="2">
    <source>
        <dbReference type="ARBA" id="ARBA00022723"/>
    </source>
</evidence>
<comment type="caution">
    <text evidence="11">The sequence shown here is derived from an EMBL/GenBank/DDBJ whole genome shotgun (WGS) entry which is preliminary data.</text>
</comment>